<protein>
    <submittedName>
        <fullName evidence="10">ABC transporter permease</fullName>
    </submittedName>
</protein>
<gene>
    <name evidence="10" type="ORF">DS031_18325</name>
</gene>
<dbReference type="PANTHER" id="PTHR30294:SF38">
    <property type="entry name" value="TRANSPORT PERMEASE PROTEIN"/>
    <property type="match status" value="1"/>
</dbReference>
<keyword evidence="3" id="KW-0813">Transport</keyword>
<organism evidence="10 11">
    <name type="scientific">Bacillus taeanensis</name>
    <dbReference type="NCBI Taxonomy" id="273032"/>
    <lineage>
        <taxon>Bacteria</taxon>
        <taxon>Bacillati</taxon>
        <taxon>Bacillota</taxon>
        <taxon>Bacilli</taxon>
        <taxon>Bacillales</taxon>
        <taxon>Bacillaceae</taxon>
        <taxon>Bacillus</taxon>
    </lineage>
</organism>
<dbReference type="OrthoDB" id="9776218at2"/>
<evidence type="ECO:0000256" key="7">
    <source>
        <dbReference type="ARBA" id="ARBA00023136"/>
    </source>
</evidence>
<dbReference type="InterPro" id="IPR047817">
    <property type="entry name" value="ABC2_TM_bact-type"/>
</dbReference>
<dbReference type="Pfam" id="PF12698">
    <property type="entry name" value="ABC2_membrane_3"/>
    <property type="match status" value="1"/>
</dbReference>
<proteinExistence type="inferred from homology"/>
<dbReference type="PANTHER" id="PTHR30294">
    <property type="entry name" value="MEMBRANE COMPONENT OF ABC TRANSPORTER YHHJ-RELATED"/>
    <property type="match status" value="1"/>
</dbReference>
<evidence type="ECO:0000256" key="2">
    <source>
        <dbReference type="ARBA" id="ARBA00007783"/>
    </source>
</evidence>
<evidence type="ECO:0000256" key="3">
    <source>
        <dbReference type="ARBA" id="ARBA00022448"/>
    </source>
</evidence>
<feature type="domain" description="ABC transmembrane type-2" evidence="9">
    <location>
        <begin position="105"/>
        <end position="329"/>
    </location>
</feature>
<evidence type="ECO:0000256" key="6">
    <source>
        <dbReference type="ARBA" id="ARBA00022989"/>
    </source>
</evidence>
<dbReference type="EMBL" id="QOCW01000024">
    <property type="protein sequence ID" value="RBW68172.1"/>
    <property type="molecule type" value="Genomic_DNA"/>
</dbReference>
<comment type="caution">
    <text evidence="10">The sequence shown here is derived from an EMBL/GenBank/DDBJ whole genome shotgun (WGS) entry which is preliminary data.</text>
</comment>
<dbReference type="GO" id="GO:0005886">
    <property type="term" value="C:plasma membrane"/>
    <property type="evidence" value="ECO:0007669"/>
    <property type="project" value="UniProtKB-SubCell"/>
</dbReference>
<feature type="transmembrane region" description="Helical" evidence="8">
    <location>
        <begin position="305"/>
        <end position="327"/>
    </location>
</feature>
<comment type="subcellular location">
    <subcellularLocation>
        <location evidence="1">Cell membrane</location>
        <topology evidence="1">Multi-pass membrane protein</topology>
    </subcellularLocation>
</comment>
<feature type="transmembrane region" description="Helical" evidence="8">
    <location>
        <begin position="183"/>
        <end position="206"/>
    </location>
</feature>
<reference evidence="10 11" key="1">
    <citation type="submission" date="2018-07" db="EMBL/GenBank/DDBJ databases">
        <title>Lottiidibacillus patelloidae gen. nov., sp. nov., isolated from the intestinal tract of a marine limpet and the reclassification of B. taeanensis BH030017T, B. algicola KMM 3737T and B. hwajinpoensis SW-72T as genus Lottiidibacillus.</title>
        <authorList>
            <person name="Liu R."/>
            <person name="Huang Z."/>
        </authorList>
    </citation>
    <scope>NUCLEOTIDE SEQUENCE [LARGE SCALE GENOMIC DNA]</scope>
    <source>
        <strain evidence="10 11">BH030017</strain>
    </source>
</reference>
<keyword evidence="7 8" id="KW-0472">Membrane</keyword>
<keyword evidence="6 8" id="KW-1133">Transmembrane helix</keyword>
<evidence type="ECO:0000313" key="10">
    <source>
        <dbReference type="EMBL" id="RBW68172.1"/>
    </source>
</evidence>
<feature type="transmembrane region" description="Helical" evidence="8">
    <location>
        <begin position="218"/>
        <end position="240"/>
    </location>
</feature>
<evidence type="ECO:0000256" key="1">
    <source>
        <dbReference type="ARBA" id="ARBA00004651"/>
    </source>
</evidence>
<evidence type="ECO:0000256" key="8">
    <source>
        <dbReference type="SAM" id="Phobius"/>
    </source>
</evidence>
<keyword evidence="11" id="KW-1185">Reference proteome</keyword>
<evidence type="ECO:0000256" key="4">
    <source>
        <dbReference type="ARBA" id="ARBA00022475"/>
    </source>
</evidence>
<keyword evidence="5 8" id="KW-0812">Transmembrane</keyword>
<name>A0A366XPY0_9BACI</name>
<sequence length="329" mass="36609">MRILTLIKRLVKQLFYDKRTLALLFAAPLLIFSLLNFVFSSPSAAAVIDLTFDQEMLSEKLSNTDAVVNVVSLEEAKNRLLDGETDAYLEGNARVFTVTLEGSDPTANQAVMNVLKSLAPQQIEVNYLHGSDRLETIDYFAPALIGFFVFFFVFLISGVAFLRERTSGTLERMLASPLKRYEIVLGYFFGFGIFAILQTILVQWFAISILDIYSEANFFSVLLVNSLLAAVALSLGSFLSTFAKNEFQMVQFIPIVILPQILLCGLFDLRNMPGWILRLADVLPLTYAADALRGLMIRGESLTDVSLSLLVLVGFASLFLIGNVLLLRK</sequence>
<evidence type="ECO:0000256" key="5">
    <source>
        <dbReference type="ARBA" id="ARBA00022692"/>
    </source>
</evidence>
<dbReference type="GO" id="GO:0140359">
    <property type="term" value="F:ABC-type transporter activity"/>
    <property type="evidence" value="ECO:0007669"/>
    <property type="project" value="InterPro"/>
</dbReference>
<evidence type="ECO:0000313" key="11">
    <source>
        <dbReference type="Proteomes" id="UP000253314"/>
    </source>
</evidence>
<evidence type="ECO:0000259" key="9">
    <source>
        <dbReference type="PROSITE" id="PS51012"/>
    </source>
</evidence>
<dbReference type="AlphaFoldDB" id="A0A366XPY0"/>
<dbReference type="RefSeq" id="WP_113807506.1">
    <property type="nucleotide sequence ID" value="NZ_QOCW01000024.1"/>
</dbReference>
<keyword evidence="4" id="KW-1003">Cell membrane</keyword>
<accession>A0A366XPY0</accession>
<feature type="transmembrane region" description="Helical" evidence="8">
    <location>
        <begin position="139"/>
        <end position="162"/>
    </location>
</feature>
<dbReference type="InterPro" id="IPR051449">
    <property type="entry name" value="ABC-2_transporter_component"/>
</dbReference>
<dbReference type="PROSITE" id="PS51012">
    <property type="entry name" value="ABC_TM2"/>
    <property type="match status" value="1"/>
</dbReference>
<comment type="similarity">
    <text evidence="2">Belongs to the ABC-2 integral membrane protein family.</text>
</comment>
<dbReference type="InterPro" id="IPR013525">
    <property type="entry name" value="ABC2_TM"/>
</dbReference>
<feature type="transmembrane region" description="Helical" evidence="8">
    <location>
        <begin position="252"/>
        <end position="269"/>
    </location>
</feature>
<dbReference type="Proteomes" id="UP000253314">
    <property type="component" value="Unassembled WGS sequence"/>
</dbReference>